<dbReference type="AlphaFoldDB" id="A0A7C5X0A0"/>
<organism evidence="5">
    <name type="scientific">Thermocrinis ruber</name>
    <dbReference type="NCBI Taxonomy" id="75906"/>
    <lineage>
        <taxon>Bacteria</taxon>
        <taxon>Pseudomonadati</taxon>
        <taxon>Aquificota</taxon>
        <taxon>Aquificia</taxon>
        <taxon>Aquificales</taxon>
        <taxon>Aquificaceae</taxon>
        <taxon>Thermocrinis</taxon>
    </lineage>
</organism>
<dbReference type="InterPro" id="IPR029052">
    <property type="entry name" value="Metallo-depent_PP-like"/>
</dbReference>
<dbReference type="GO" id="GO:0046872">
    <property type="term" value="F:metal ion binding"/>
    <property type="evidence" value="ECO:0007669"/>
    <property type="project" value="UniProtKB-KW"/>
</dbReference>
<sequence>MKWFILAFLSMYLLMNLYVYLKLRHRAILPVLALGFFSPFLMRYADDNFSPSLSYTIVLGTLLYMGFLLYLVVSFLLLDLYSLFVKAMHSIFGINPLPRPSKKLSIVVALLLALSLSAYSYYETLKPEVYHFHIKTDKVSQRIRIMHISDVHLGPVMGMDKIKLIKEVYERYKPDLLVSTGDLVDGNMKRKDGLAQALREMSPPLGKFAVLGNHEYYRDVQQAIEFTEDAGFVLLRGDWVDLGSIIVVGVDDDDCRFFNACVGPLSEYEILKDLPKDKFILVLKHKPSVDKRALGLFDLMLAGHTHGGVYYPVGKFVIPRLFDANAGWVELGKGSALFVSKGVGTGGPPMRFFAPPDMAIIDISE</sequence>
<keyword evidence="1" id="KW-0479">Metal-binding</keyword>
<dbReference type="Pfam" id="PF00149">
    <property type="entry name" value="Metallophos"/>
    <property type="match status" value="1"/>
</dbReference>
<keyword evidence="2" id="KW-0378">Hydrolase</keyword>
<reference evidence="5" key="1">
    <citation type="journal article" date="2020" name="mSystems">
        <title>Genome- and Community-Level Interaction Insights into Carbon Utilization and Element Cycling Functions of Hydrothermarchaeota in Hydrothermal Sediment.</title>
        <authorList>
            <person name="Zhou Z."/>
            <person name="Liu Y."/>
            <person name="Xu W."/>
            <person name="Pan J."/>
            <person name="Luo Z.H."/>
            <person name="Li M."/>
        </authorList>
    </citation>
    <scope>NUCLEOTIDE SEQUENCE [LARGE SCALE GENOMIC DNA]</scope>
    <source>
        <strain evidence="5">SpSt-114</strain>
    </source>
</reference>
<dbReference type="GO" id="GO:0009245">
    <property type="term" value="P:lipid A biosynthetic process"/>
    <property type="evidence" value="ECO:0007669"/>
    <property type="project" value="TreeGrafter"/>
</dbReference>
<comment type="caution">
    <text evidence="5">The sequence shown here is derived from an EMBL/GenBank/DDBJ whole genome shotgun (WGS) entry which is preliminary data.</text>
</comment>
<dbReference type="EMBL" id="DSAC01000035">
    <property type="protein sequence ID" value="HHO73533.1"/>
    <property type="molecule type" value="Genomic_DNA"/>
</dbReference>
<evidence type="ECO:0000256" key="3">
    <source>
        <dbReference type="SAM" id="Phobius"/>
    </source>
</evidence>
<feature type="transmembrane region" description="Helical" evidence="3">
    <location>
        <begin position="57"/>
        <end position="84"/>
    </location>
</feature>
<evidence type="ECO:0000259" key="4">
    <source>
        <dbReference type="Pfam" id="PF00149"/>
    </source>
</evidence>
<evidence type="ECO:0000256" key="1">
    <source>
        <dbReference type="ARBA" id="ARBA00022723"/>
    </source>
</evidence>
<keyword evidence="3" id="KW-1133">Transmembrane helix</keyword>
<keyword evidence="3" id="KW-0472">Membrane</keyword>
<name>A0A7C5X0A0_9AQUI</name>
<dbReference type="InterPro" id="IPR051158">
    <property type="entry name" value="Metallophosphoesterase_sf"/>
</dbReference>
<evidence type="ECO:0000313" key="5">
    <source>
        <dbReference type="EMBL" id="HHO73533.1"/>
    </source>
</evidence>
<feature type="transmembrane region" description="Helical" evidence="3">
    <location>
        <begin position="104"/>
        <end position="122"/>
    </location>
</feature>
<proteinExistence type="predicted"/>
<protein>
    <submittedName>
        <fullName evidence="5">Metallophosphoesterase</fullName>
    </submittedName>
</protein>
<dbReference type="GO" id="GO:0008758">
    <property type="term" value="F:UDP-2,3-diacylglucosamine hydrolase activity"/>
    <property type="evidence" value="ECO:0007669"/>
    <property type="project" value="TreeGrafter"/>
</dbReference>
<dbReference type="Gene3D" id="3.60.21.10">
    <property type="match status" value="1"/>
</dbReference>
<dbReference type="GO" id="GO:0016020">
    <property type="term" value="C:membrane"/>
    <property type="evidence" value="ECO:0007669"/>
    <property type="project" value="GOC"/>
</dbReference>
<dbReference type="InterPro" id="IPR004843">
    <property type="entry name" value="Calcineurin-like_PHP"/>
</dbReference>
<accession>A0A7C5X0A0</accession>
<dbReference type="SUPFAM" id="SSF56300">
    <property type="entry name" value="Metallo-dependent phosphatases"/>
    <property type="match status" value="1"/>
</dbReference>
<gene>
    <name evidence="5" type="ORF">ENN04_02720</name>
</gene>
<feature type="transmembrane region" description="Helical" evidence="3">
    <location>
        <begin position="6"/>
        <end position="21"/>
    </location>
</feature>
<dbReference type="PANTHER" id="PTHR31302:SF31">
    <property type="entry name" value="PHOSPHODIESTERASE YAEI"/>
    <property type="match status" value="1"/>
</dbReference>
<dbReference type="PANTHER" id="PTHR31302">
    <property type="entry name" value="TRANSMEMBRANE PROTEIN WITH METALLOPHOSPHOESTERASE DOMAIN-RELATED"/>
    <property type="match status" value="1"/>
</dbReference>
<evidence type="ECO:0000256" key="2">
    <source>
        <dbReference type="ARBA" id="ARBA00022801"/>
    </source>
</evidence>
<dbReference type="CDD" id="cd07385">
    <property type="entry name" value="MPP_YkuE_C"/>
    <property type="match status" value="1"/>
</dbReference>
<keyword evidence="3" id="KW-0812">Transmembrane</keyword>
<feature type="domain" description="Calcineurin-like phosphoesterase" evidence="4">
    <location>
        <begin position="143"/>
        <end position="307"/>
    </location>
</feature>
<feature type="transmembrane region" description="Helical" evidence="3">
    <location>
        <begin position="28"/>
        <end position="45"/>
    </location>
</feature>